<keyword evidence="1" id="KW-0472">Membrane</keyword>
<accession>A0A2T0YJ97</accession>
<keyword evidence="1" id="KW-0812">Transmembrane</keyword>
<protein>
    <submittedName>
        <fullName evidence="2">SdpI/YhfL family protein</fullName>
    </submittedName>
</protein>
<organism evidence="2 3">
    <name type="scientific">Nesterenkonia sandarakina</name>
    <dbReference type="NCBI Taxonomy" id="272918"/>
    <lineage>
        <taxon>Bacteria</taxon>
        <taxon>Bacillati</taxon>
        <taxon>Actinomycetota</taxon>
        <taxon>Actinomycetes</taxon>
        <taxon>Micrococcales</taxon>
        <taxon>Micrococcaceae</taxon>
        <taxon>Nesterenkonia</taxon>
    </lineage>
</organism>
<proteinExistence type="predicted"/>
<evidence type="ECO:0000313" key="2">
    <source>
        <dbReference type="EMBL" id="PRZ15267.1"/>
    </source>
</evidence>
<feature type="transmembrane region" description="Helical" evidence="1">
    <location>
        <begin position="83"/>
        <end position="103"/>
    </location>
</feature>
<dbReference type="EMBL" id="PVTY01000009">
    <property type="protein sequence ID" value="PRZ15267.1"/>
    <property type="molecule type" value="Genomic_DNA"/>
</dbReference>
<sequence length="114" mass="12076">MIALIFGLVFIGVGVLTTVLAFACRRGTLPLNAFVGIRIPSTTMNAETWVRAHRAAWRWIATAGAGPVFSGLFLMVQGEESSAWVLVGTLWLLGFILAASVVASRAAREDTAAA</sequence>
<dbReference type="RefSeq" id="WP_106123173.1">
    <property type="nucleotide sequence ID" value="NZ_PVTY01000009.1"/>
</dbReference>
<dbReference type="OrthoDB" id="4883117at2"/>
<dbReference type="AlphaFoldDB" id="A0A2T0YJ97"/>
<evidence type="ECO:0000256" key="1">
    <source>
        <dbReference type="SAM" id="Phobius"/>
    </source>
</evidence>
<gene>
    <name evidence="2" type="ORF">BCL67_109189</name>
</gene>
<keyword evidence="3" id="KW-1185">Reference proteome</keyword>
<feature type="transmembrane region" description="Helical" evidence="1">
    <location>
        <begin position="56"/>
        <end position="76"/>
    </location>
</feature>
<name>A0A2T0YJ97_9MICC</name>
<dbReference type="InterPro" id="IPR025962">
    <property type="entry name" value="SdpI/YhfL"/>
</dbReference>
<comment type="caution">
    <text evidence="2">The sequence shown here is derived from an EMBL/GenBank/DDBJ whole genome shotgun (WGS) entry which is preliminary data.</text>
</comment>
<dbReference type="Pfam" id="PF13630">
    <property type="entry name" value="SdpI"/>
    <property type="match status" value="1"/>
</dbReference>
<dbReference type="Proteomes" id="UP000238217">
    <property type="component" value="Unassembled WGS sequence"/>
</dbReference>
<keyword evidence="1" id="KW-1133">Transmembrane helix</keyword>
<evidence type="ECO:0000313" key="3">
    <source>
        <dbReference type="Proteomes" id="UP000238217"/>
    </source>
</evidence>
<reference evidence="2 3" key="1">
    <citation type="submission" date="2018-03" db="EMBL/GenBank/DDBJ databases">
        <title>Comparative analysis of microorganisms from saline springs in Andes Mountain Range, Colombia.</title>
        <authorList>
            <person name="Rubin E."/>
        </authorList>
    </citation>
    <scope>NUCLEOTIDE SEQUENCE [LARGE SCALE GENOMIC DNA]</scope>
    <source>
        <strain evidence="2 3">CG 35</strain>
    </source>
</reference>